<feature type="transmembrane region" description="Helical" evidence="2">
    <location>
        <begin position="151"/>
        <end position="169"/>
    </location>
</feature>
<keyword evidence="4" id="KW-1185">Reference proteome</keyword>
<evidence type="ECO:0000256" key="2">
    <source>
        <dbReference type="SAM" id="Phobius"/>
    </source>
</evidence>
<reference evidence="3" key="1">
    <citation type="submission" date="2022-10" db="EMBL/GenBank/DDBJ databases">
        <title>Culturing micro-colonial fungi from biological soil crusts in the Mojave desert and describing Neophaeococcomyces mojavensis, and introducing the new genera and species Taxawa tesnikishii.</title>
        <authorList>
            <person name="Kurbessoian T."/>
            <person name="Stajich J.E."/>
        </authorList>
    </citation>
    <scope>NUCLEOTIDE SEQUENCE</scope>
    <source>
        <strain evidence="3">TK_41</strain>
    </source>
</reference>
<accession>A0AA38X1D7</accession>
<sequence length="243" mass="27528">MYLLRKHMSSLSQVFVSIILEHNLISSSGQTATFLSERVLNLTTPDNMSYYVQDTSSGAFLFHLSLKILGGYVLALVGLIALIAILMIIDRHMDGPAEEIYEEVYAPGWFHGGSRNLSISNQPIDSSLSLQQEKHAGPLIFVKLIRDRAELAWLVYGFALAGVSHLWGFRWRTEGFAAKWERRRDFRSPRGDEISERCNGQRREKQGLPSVEETRECMSGPHLRKSYVGPVTSQQLLHRLPIL</sequence>
<keyword evidence="2" id="KW-1133">Transmembrane helix</keyword>
<organism evidence="3 4">
    <name type="scientific">Cladophialophora chaetospira</name>
    <dbReference type="NCBI Taxonomy" id="386627"/>
    <lineage>
        <taxon>Eukaryota</taxon>
        <taxon>Fungi</taxon>
        <taxon>Dikarya</taxon>
        <taxon>Ascomycota</taxon>
        <taxon>Pezizomycotina</taxon>
        <taxon>Eurotiomycetes</taxon>
        <taxon>Chaetothyriomycetidae</taxon>
        <taxon>Chaetothyriales</taxon>
        <taxon>Herpotrichiellaceae</taxon>
        <taxon>Cladophialophora</taxon>
    </lineage>
</organism>
<dbReference type="AlphaFoldDB" id="A0AA38X1D7"/>
<dbReference type="Proteomes" id="UP001172673">
    <property type="component" value="Unassembled WGS sequence"/>
</dbReference>
<feature type="region of interest" description="Disordered" evidence="1">
    <location>
        <begin position="190"/>
        <end position="215"/>
    </location>
</feature>
<evidence type="ECO:0000313" key="4">
    <source>
        <dbReference type="Proteomes" id="UP001172673"/>
    </source>
</evidence>
<keyword evidence="2" id="KW-0812">Transmembrane</keyword>
<name>A0AA38X1D7_9EURO</name>
<gene>
    <name evidence="3" type="ORF">H2200_010311</name>
</gene>
<evidence type="ECO:0000256" key="1">
    <source>
        <dbReference type="SAM" id="MobiDB-lite"/>
    </source>
</evidence>
<evidence type="ECO:0000313" key="3">
    <source>
        <dbReference type="EMBL" id="KAJ9604922.1"/>
    </source>
</evidence>
<dbReference type="EMBL" id="JAPDRK010000017">
    <property type="protein sequence ID" value="KAJ9604922.1"/>
    <property type="molecule type" value="Genomic_DNA"/>
</dbReference>
<proteinExistence type="predicted"/>
<protein>
    <submittedName>
        <fullName evidence="3">Uncharacterized protein</fullName>
    </submittedName>
</protein>
<keyword evidence="2" id="KW-0472">Membrane</keyword>
<comment type="caution">
    <text evidence="3">The sequence shown here is derived from an EMBL/GenBank/DDBJ whole genome shotgun (WGS) entry which is preliminary data.</text>
</comment>
<feature type="transmembrane region" description="Helical" evidence="2">
    <location>
        <begin position="69"/>
        <end position="89"/>
    </location>
</feature>